<dbReference type="CDD" id="cd03801">
    <property type="entry name" value="GT4_PimA-like"/>
    <property type="match status" value="1"/>
</dbReference>
<evidence type="ECO:0000256" key="1">
    <source>
        <dbReference type="ARBA" id="ARBA00022679"/>
    </source>
</evidence>
<dbReference type="Pfam" id="PF00534">
    <property type="entry name" value="Glycos_transf_1"/>
    <property type="match status" value="1"/>
</dbReference>
<evidence type="ECO:0000259" key="3">
    <source>
        <dbReference type="Pfam" id="PF00534"/>
    </source>
</evidence>
<dbReference type="RefSeq" id="WP_161858749.1">
    <property type="nucleotide sequence ID" value="NZ_CP047491.1"/>
</dbReference>
<feature type="domain" description="Glycosyl transferase family 1" evidence="3">
    <location>
        <begin position="248"/>
        <end position="400"/>
    </location>
</feature>
<sequence length="467" mass="51704">MTALGNRTDGPSAQLRPLNICLLGYRSHPHCGGQGVYLYYLSKALVDAGHKVDVISGQPYPELDPRVRLIKMPGLNLYEHPRPTRALRPRHLLSWADFHEWFGKLTGGFAEPYSFGRRVARYLNTHGREYDVVHDNQSLCYGLLSIEKQGLPVVATIHHPITRDRQLAIDAAPDWFYRLLVRRWHSFLRMQIKVSRRLNHIVTVSTQSFTDIVEQFGVAPSRLELIYNGIDTELFTPQPHIAPDPWQIMTTASADQPLKGLRFLLQAMALLRGRFPKLKLLVVGKLQEGGATEQLLEELGLQSAVRFVSGISNREMVEHYATSSLVVCPSLYEGFGLPAGEAMACGVPVISSNGGALPEVVGDAGIVVPAGDSGALARSIDKLLIDAALRESLGIAGRQRIEEKFSWQVAARHLVAYYREIIGEKHRERDCFDRPAATAEQMEPATAESDGAAARVAESPKRHGEAA</sequence>
<protein>
    <submittedName>
        <fullName evidence="5">Glycosyltransferase</fullName>
    </submittedName>
</protein>
<dbReference type="Proteomes" id="UP000464675">
    <property type="component" value="Chromosome"/>
</dbReference>
<dbReference type="SUPFAM" id="SSF53756">
    <property type="entry name" value="UDP-Glycosyltransferase/glycogen phosphorylase"/>
    <property type="match status" value="1"/>
</dbReference>
<keyword evidence="6" id="KW-1185">Reference proteome</keyword>
<keyword evidence="1" id="KW-0808">Transferase</keyword>
<evidence type="ECO:0000313" key="5">
    <source>
        <dbReference type="EMBL" id="QHQ39432.1"/>
    </source>
</evidence>
<feature type="compositionally biased region" description="Basic and acidic residues" evidence="2">
    <location>
        <begin position="458"/>
        <end position="467"/>
    </location>
</feature>
<organism evidence="5 6">
    <name type="scientific">Microbulbifer hydrolyticus</name>
    <dbReference type="NCBI Taxonomy" id="48074"/>
    <lineage>
        <taxon>Bacteria</taxon>
        <taxon>Pseudomonadati</taxon>
        <taxon>Pseudomonadota</taxon>
        <taxon>Gammaproteobacteria</taxon>
        <taxon>Cellvibrionales</taxon>
        <taxon>Microbulbiferaceae</taxon>
        <taxon>Microbulbifer</taxon>
    </lineage>
</organism>
<feature type="domain" description="Glycosyltransferase subfamily 4-like N-terminal" evidence="4">
    <location>
        <begin position="32"/>
        <end position="233"/>
    </location>
</feature>
<evidence type="ECO:0000259" key="4">
    <source>
        <dbReference type="Pfam" id="PF13439"/>
    </source>
</evidence>
<dbReference type="PANTHER" id="PTHR46401">
    <property type="entry name" value="GLYCOSYLTRANSFERASE WBBK-RELATED"/>
    <property type="match status" value="1"/>
</dbReference>
<gene>
    <name evidence="5" type="ORF">GTQ55_10875</name>
</gene>
<dbReference type="Gene3D" id="3.40.50.2000">
    <property type="entry name" value="Glycogen Phosphorylase B"/>
    <property type="match status" value="2"/>
</dbReference>
<dbReference type="EMBL" id="CP047491">
    <property type="protein sequence ID" value="QHQ39432.1"/>
    <property type="molecule type" value="Genomic_DNA"/>
</dbReference>
<dbReference type="InterPro" id="IPR028098">
    <property type="entry name" value="Glyco_trans_4-like_N"/>
</dbReference>
<name>A0ABX6J0W9_9GAMM</name>
<accession>A0ABX6J0W9</accession>
<feature type="region of interest" description="Disordered" evidence="2">
    <location>
        <begin position="433"/>
        <end position="467"/>
    </location>
</feature>
<dbReference type="Pfam" id="PF13439">
    <property type="entry name" value="Glyco_transf_4"/>
    <property type="match status" value="1"/>
</dbReference>
<dbReference type="InterPro" id="IPR001296">
    <property type="entry name" value="Glyco_trans_1"/>
</dbReference>
<dbReference type="PANTHER" id="PTHR46401:SF2">
    <property type="entry name" value="GLYCOSYLTRANSFERASE WBBK-RELATED"/>
    <property type="match status" value="1"/>
</dbReference>
<reference evidence="5 6" key="1">
    <citation type="submission" date="2020-01" db="EMBL/GenBank/DDBJ databases">
        <title>The possibility of degradation of plastic by Microbulbifer hydrolyticus IRE-31.</title>
        <authorList>
            <person name="Liu L."/>
        </authorList>
    </citation>
    <scope>NUCLEOTIDE SEQUENCE [LARGE SCALE GENOMIC DNA]</scope>
    <source>
        <strain evidence="5 6">IRE-31</strain>
    </source>
</reference>
<evidence type="ECO:0000313" key="6">
    <source>
        <dbReference type="Proteomes" id="UP000464675"/>
    </source>
</evidence>
<proteinExistence type="predicted"/>
<evidence type="ECO:0000256" key="2">
    <source>
        <dbReference type="SAM" id="MobiDB-lite"/>
    </source>
</evidence>